<dbReference type="Proteomes" id="UP000001861">
    <property type="component" value="Unassembled WGS sequence"/>
</dbReference>
<dbReference type="InParanoid" id="A8N3V4"/>
<dbReference type="GeneID" id="6005816"/>
<feature type="region of interest" description="Disordered" evidence="1">
    <location>
        <begin position="1"/>
        <end position="243"/>
    </location>
</feature>
<comment type="caution">
    <text evidence="2">The sequence shown here is derived from an EMBL/GenBank/DDBJ whole genome shotgun (WGS) entry which is preliminary data.</text>
</comment>
<evidence type="ECO:0000256" key="1">
    <source>
        <dbReference type="SAM" id="MobiDB-lite"/>
    </source>
</evidence>
<dbReference type="eggNOG" id="ENOG502SN2M">
    <property type="taxonomic scope" value="Eukaryota"/>
</dbReference>
<name>A8N3V4_COPC7</name>
<dbReference type="HOGENOM" id="CLU_049938_0_0_1"/>
<keyword evidence="3" id="KW-1185">Reference proteome</keyword>
<dbReference type="EMBL" id="AACS02000001">
    <property type="protein sequence ID" value="EAU92347.2"/>
    <property type="molecule type" value="Genomic_DNA"/>
</dbReference>
<evidence type="ECO:0000313" key="3">
    <source>
        <dbReference type="Proteomes" id="UP000001861"/>
    </source>
</evidence>
<dbReference type="VEuPathDB" id="FungiDB:CC1G_00566"/>
<gene>
    <name evidence="2" type="ORF">CC1G_00566</name>
</gene>
<dbReference type="OrthoDB" id="3229208at2759"/>
<feature type="compositionally biased region" description="Polar residues" evidence="1">
    <location>
        <begin position="90"/>
        <end position="101"/>
    </location>
</feature>
<dbReference type="OMA" id="PPKIGTG"/>
<proteinExistence type="predicted"/>
<feature type="compositionally biased region" description="Acidic residues" evidence="1">
    <location>
        <begin position="66"/>
        <end position="88"/>
    </location>
</feature>
<dbReference type="KEGG" id="cci:CC1G_00566"/>
<protein>
    <submittedName>
        <fullName evidence="2">Uncharacterized protein</fullName>
    </submittedName>
</protein>
<reference evidence="2 3" key="1">
    <citation type="journal article" date="2010" name="Proc. Natl. Acad. Sci. U.S.A.">
        <title>Insights into evolution of multicellular fungi from the assembled chromosomes of the mushroom Coprinopsis cinerea (Coprinus cinereus).</title>
        <authorList>
            <person name="Stajich J.E."/>
            <person name="Wilke S.K."/>
            <person name="Ahren D."/>
            <person name="Au C.H."/>
            <person name="Birren B.W."/>
            <person name="Borodovsky M."/>
            <person name="Burns C."/>
            <person name="Canback B."/>
            <person name="Casselton L.A."/>
            <person name="Cheng C.K."/>
            <person name="Deng J."/>
            <person name="Dietrich F.S."/>
            <person name="Fargo D.C."/>
            <person name="Farman M.L."/>
            <person name="Gathman A.C."/>
            <person name="Goldberg J."/>
            <person name="Guigo R."/>
            <person name="Hoegger P.J."/>
            <person name="Hooker J.B."/>
            <person name="Huggins A."/>
            <person name="James T.Y."/>
            <person name="Kamada T."/>
            <person name="Kilaru S."/>
            <person name="Kodira C."/>
            <person name="Kues U."/>
            <person name="Kupfer D."/>
            <person name="Kwan H.S."/>
            <person name="Lomsadze A."/>
            <person name="Li W."/>
            <person name="Lilly W.W."/>
            <person name="Ma L.J."/>
            <person name="Mackey A.J."/>
            <person name="Manning G."/>
            <person name="Martin F."/>
            <person name="Muraguchi H."/>
            <person name="Natvig D.O."/>
            <person name="Palmerini H."/>
            <person name="Ramesh M.A."/>
            <person name="Rehmeyer C.J."/>
            <person name="Roe B.A."/>
            <person name="Shenoy N."/>
            <person name="Stanke M."/>
            <person name="Ter-Hovhannisyan V."/>
            <person name="Tunlid A."/>
            <person name="Velagapudi R."/>
            <person name="Vision T.J."/>
            <person name="Zeng Q."/>
            <person name="Zolan M.E."/>
            <person name="Pukkila P.J."/>
        </authorList>
    </citation>
    <scope>NUCLEOTIDE SEQUENCE [LARGE SCALE GENOMIC DNA]</scope>
    <source>
        <strain evidence="3">Okayama-7 / 130 / ATCC MYA-4618 / FGSC 9003</strain>
    </source>
</reference>
<dbReference type="STRING" id="240176.A8N3V4"/>
<organism evidence="2 3">
    <name type="scientific">Coprinopsis cinerea (strain Okayama-7 / 130 / ATCC MYA-4618 / FGSC 9003)</name>
    <name type="common">Inky cap fungus</name>
    <name type="synonym">Hormographiella aspergillata</name>
    <dbReference type="NCBI Taxonomy" id="240176"/>
    <lineage>
        <taxon>Eukaryota</taxon>
        <taxon>Fungi</taxon>
        <taxon>Dikarya</taxon>
        <taxon>Basidiomycota</taxon>
        <taxon>Agaricomycotina</taxon>
        <taxon>Agaricomycetes</taxon>
        <taxon>Agaricomycetidae</taxon>
        <taxon>Agaricales</taxon>
        <taxon>Agaricineae</taxon>
        <taxon>Psathyrellaceae</taxon>
        <taxon>Coprinopsis</taxon>
    </lineage>
</organism>
<evidence type="ECO:0000313" key="2">
    <source>
        <dbReference type="EMBL" id="EAU92347.2"/>
    </source>
</evidence>
<dbReference type="AlphaFoldDB" id="A8N3V4"/>
<accession>A8N3V4</accession>
<sequence>MDMAMDVDMDAPHISTLREEESPPPQPAPSKRAGGGAGRKPKAPKLKVTEPPGWKQAEKRKAGGASDDELGEDQPDEEEDQLIDDDDTGAPSQTLARSTESTPKKPGPKKKAKKDAAAMGAVAGKKAGKEKAGAAVGGNNGPPDAPNQEEPIVLKLSTAGKKKTATPRKSAAERGGAPRGRGGKATKQRSAIPPALAVQVQEDAAMSEAASSPATAPVDLPEGHNDVGTPETETPIAPSSPPTVAPAIPDETPNLEGVAVPQYPLPTRPFPVQPPVKITSGFAPPMPLDRTGKKVRHWKVANREIRGIAGGRWFAKTWVGEKDSEYANAIAASSGLGPHEFLGKGFVGGGVGHHQRAGALSAPVGRGRGRGGSKSASAVPSRAGSVMPGDGHAGAGSASAVVRAPTKMRILQLPPSENGDSDMAPPEVVVDS</sequence>
<dbReference type="RefSeq" id="XP_001829387.2">
    <property type="nucleotide sequence ID" value="XM_001829335.2"/>
</dbReference>
<feature type="region of interest" description="Disordered" evidence="1">
    <location>
        <begin position="360"/>
        <end position="432"/>
    </location>
</feature>